<reference evidence="1 3" key="1">
    <citation type="submission" date="2014-09" db="EMBL/GenBank/DDBJ databases">
        <authorList>
            <person name="McGinnis J.M."/>
            <person name="Wolfgang W.J."/>
        </authorList>
    </citation>
    <scope>NUCLEOTIDE SEQUENCE [LARGE SCALE GENOMIC DNA]</scope>
    <source>
        <strain evidence="1 3">JCM 14014</strain>
    </source>
</reference>
<evidence type="ECO:0000313" key="3">
    <source>
        <dbReference type="Proteomes" id="UP000029846"/>
    </source>
</evidence>
<organism evidence="1 3">
    <name type="scientific">Paracoccus halophilus</name>
    <dbReference type="NCBI Taxonomy" id="376733"/>
    <lineage>
        <taxon>Bacteria</taxon>
        <taxon>Pseudomonadati</taxon>
        <taxon>Pseudomonadota</taxon>
        <taxon>Alphaproteobacteria</taxon>
        <taxon>Rhodobacterales</taxon>
        <taxon>Paracoccaceae</taxon>
        <taxon>Paracoccus</taxon>
    </lineage>
</organism>
<evidence type="ECO:0000313" key="1">
    <source>
        <dbReference type="EMBL" id="KGJ02121.1"/>
    </source>
</evidence>
<proteinExistence type="predicted"/>
<dbReference type="EMBL" id="JRKN01000045">
    <property type="protein sequence ID" value="KGJ02121.1"/>
    <property type="molecule type" value="Genomic_DNA"/>
</dbReference>
<reference evidence="2 4" key="3">
    <citation type="submission" date="2016-10" db="EMBL/GenBank/DDBJ databases">
        <authorList>
            <person name="de Groot N.N."/>
        </authorList>
    </citation>
    <scope>NUCLEOTIDE SEQUENCE [LARGE SCALE GENOMIC DNA]</scope>
    <source>
        <strain evidence="2 4">CGMCC 1.6117</strain>
    </source>
</reference>
<accession>A0A099EVS8</accession>
<keyword evidence="3" id="KW-1185">Reference proteome</keyword>
<name>A0A099EVS8_9RHOB</name>
<evidence type="ECO:0000313" key="2">
    <source>
        <dbReference type="EMBL" id="SFA58473.1"/>
    </source>
</evidence>
<sequence length="99" mass="11108">MLNYPFTERTRLRVRIEVRDVAHDDPACVLSLRHLTTTEACQRAYIAARDESGLGVSRFGSGEVFDEAGQHLATISYNGRLWPPLPWRSDLKPLAEAPA</sequence>
<gene>
    <name evidence="1" type="ORF">IT41_18345</name>
    <name evidence="2" type="ORF">SAMN04487972_12062</name>
</gene>
<dbReference type="STRING" id="376733.SAMN04487972_12062"/>
<dbReference type="AlphaFoldDB" id="A0A099EVS8"/>
<protein>
    <submittedName>
        <fullName evidence="1">Uncharacterized protein</fullName>
    </submittedName>
</protein>
<dbReference type="Proteomes" id="UP000029846">
    <property type="component" value="Unassembled WGS sequence"/>
</dbReference>
<dbReference type="Proteomes" id="UP000182312">
    <property type="component" value="Unassembled WGS sequence"/>
</dbReference>
<dbReference type="RefSeq" id="WP_036743884.1">
    <property type="nucleotide sequence ID" value="NZ_FOJO01000020.1"/>
</dbReference>
<reference evidence="1 3" key="2">
    <citation type="submission" date="2014-10" db="EMBL/GenBank/DDBJ databases">
        <title>Paracoccus sanguinis sp. nov., isolated from clinical specimens of New York State patients.</title>
        <authorList>
            <person name="Mingle L.A."/>
            <person name="Cole J.A."/>
            <person name="Lapierre P."/>
            <person name="Musser K.A."/>
        </authorList>
    </citation>
    <scope>NUCLEOTIDE SEQUENCE [LARGE SCALE GENOMIC DNA]</scope>
    <source>
        <strain evidence="1 3">JCM 14014</strain>
    </source>
</reference>
<evidence type="ECO:0000313" key="4">
    <source>
        <dbReference type="Proteomes" id="UP000182312"/>
    </source>
</evidence>
<dbReference type="EMBL" id="FOJO01000020">
    <property type="protein sequence ID" value="SFA58473.1"/>
    <property type="molecule type" value="Genomic_DNA"/>
</dbReference>
<dbReference type="OrthoDB" id="7473595at2"/>